<proteinExistence type="predicted"/>
<reference evidence="2" key="1">
    <citation type="submission" date="2022-11" db="EMBL/GenBank/DDBJ databases">
        <title>Parathalassolutuus dongxingensis gen. nov., sp. nov., a novel member of family Oceanospirillaceae isolated from a coastal shrimp pond in Guangxi, China.</title>
        <authorList>
            <person name="Chen H."/>
        </authorList>
    </citation>
    <scope>NUCLEOTIDE SEQUENCE</scope>
    <source>
        <strain evidence="2">G-43</strain>
    </source>
</reference>
<comment type="caution">
    <text evidence="2">The sequence shown here is derived from an EMBL/GenBank/DDBJ whole genome shotgun (WGS) entry which is preliminary data.</text>
</comment>
<feature type="compositionally biased region" description="Polar residues" evidence="1">
    <location>
        <begin position="23"/>
        <end position="34"/>
    </location>
</feature>
<dbReference type="EMBL" id="JAPNOA010000056">
    <property type="protein sequence ID" value="MCY0966519.1"/>
    <property type="molecule type" value="Genomic_DNA"/>
</dbReference>
<dbReference type="Proteomes" id="UP001150830">
    <property type="component" value="Unassembled WGS sequence"/>
</dbReference>
<feature type="region of interest" description="Disordered" evidence="1">
    <location>
        <begin position="22"/>
        <end position="48"/>
    </location>
</feature>
<sequence>MINTRFMGIPNRRYCENFETGFNEKTSNTNQTVSIPDERQHQSGIDLY</sequence>
<organism evidence="2 3">
    <name type="scientific">Parathalassolituus penaei</name>
    <dbReference type="NCBI Taxonomy" id="2997323"/>
    <lineage>
        <taxon>Bacteria</taxon>
        <taxon>Pseudomonadati</taxon>
        <taxon>Pseudomonadota</taxon>
        <taxon>Gammaproteobacteria</taxon>
        <taxon>Oceanospirillales</taxon>
        <taxon>Oceanospirillaceae</taxon>
        <taxon>Parathalassolituus</taxon>
    </lineage>
</organism>
<accession>A0A9X3IU26</accession>
<gene>
    <name evidence="2" type="ORF">OUO13_15135</name>
</gene>
<evidence type="ECO:0000313" key="3">
    <source>
        <dbReference type="Proteomes" id="UP001150830"/>
    </source>
</evidence>
<name>A0A9X3IU26_9GAMM</name>
<evidence type="ECO:0000313" key="2">
    <source>
        <dbReference type="EMBL" id="MCY0966519.1"/>
    </source>
</evidence>
<protein>
    <submittedName>
        <fullName evidence="2">Uncharacterized protein</fullName>
    </submittedName>
</protein>
<evidence type="ECO:0000256" key="1">
    <source>
        <dbReference type="SAM" id="MobiDB-lite"/>
    </source>
</evidence>
<keyword evidence="3" id="KW-1185">Reference proteome</keyword>
<dbReference type="AlphaFoldDB" id="A0A9X3IU26"/>